<reference evidence="1 2" key="1">
    <citation type="submission" date="2018-09" db="EMBL/GenBank/DDBJ databases">
        <title>Genomic Encyclopedia of Type Strains, Phase III (KMG-III): the genomes of soil and plant-associated and newly described type strains.</title>
        <authorList>
            <person name="Whitman W."/>
        </authorList>
    </citation>
    <scope>NUCLEOTIDE SEQUENCE [LARGE SCALE GENOMIC DNA]</scope>
    <source>
        <strain evidence="1 2">CECT 7938</strain>
    </source>
</reference>
<evidence type="ECO:0000313" key="2">
    <source>
        <dbReference type="Proteomes" id="UP000286246"/>
    </source>
</evidence>
<gene>
    <name evidence="1" type="ORF">DFQ12_4233</name>
</gene>
<organism evidence="1 2">
    <name type="scientific">Sphingobacterium detergens</name>
    <dbReference type="NCBI Taxonomy" id="1145106"/>
    <lineage>
        <taxon>Bacteria</taxon>
        <taxon>Pseudomonadati</taxon>
        <taxon>Bacteroidota</taxon>
        <taxon>Sphingobacteriia</taxon>
        <taxon>Sphingobacteriales</taxon>
        <taxon>Sphingobacteriaceae</taxon>
        <taxon>Sphingobacterium</taxon>
    </lineage>
</organism>
<keyword evidence="2" id="KW-1185">Reference proteome</keyword>
<accession>A0A420ARG6</accession>
<proteinExistence type="predicted"/>
<sequence>MHTSTILKFVEKSIDIIGFLDNRKMYKIYFS</sequence>
<dbReference type="Proteomes" id="UP000286246">
    <property type="component" value="Unassembled WGS sequence"/>
</dbReference>
<comment type="caution">
    <text evidence="1">The sequence shown here is derived from an EMBL/GenBank/DDBJ whole genome shotgun (WGS) entry which is preliminary data.</text>
</comment>
<name>A0A420ARG6_SPHD1</name>
<protein>
    <submittedName>
        <fullName evidence="1">Uncharacterized protein</fullName>
    </submittedName>
</protein>
<evidence type="ECO:0000313" key="1">
    <source>
        <dbReference type="EMBL" id="RKE47074.1"/>
    </source>
</evidence>
<dbReference type="EMBL" id="RAPY01000004">
    <property type="protein sequence ID" value="RKE47074.1"/>
    <property type="molecule type" value="Genomic_DNA"/>
</dbReference>
<dbReference type="AlphaFoldDB" id="A0A420ARG6"/>